<name>A0ABW5GLB3_9PSEU</name>
<protein>
    <recommendedName>
        <fullName evidence="4">DUF2017 domain-containing protein</fullName>
    </recommendedName>
</protein>
<sequence length="185" mass="20782">MDGDNAARREVLWDRCGESVIGIFTPHQAQVLRERLADYRRRVERALESLHDDAVISALLTTETDRLRVKLELTLARIAFFLHDLPDHGGVVELHDYPHRMEWIWMLQELRIAAASAAEGGPRPLAEPGAECAEFVEWSFTVIAGMIAVSEQEPPPELPEPERDPWPGGEADVIVVRRHPGDPVA</sequence>
<evidence type="ECO:0000313" key="2">
    <source>
        <dbReference type="EMBL" id="MFD2461638.1"/>
    </source>
</evidence>
<dbReference type="Proteomes" id="UP001597419">
    <property type="component" value="Unassembled WGS sequence"/>
</dbReference>
<evidence type="ECO:0008006" key="4">
    <source>
        <dbReference type="Google" id="ProtNLM"/>
    </source>
</evidence>
<proteinExistence type="predicted"/>
<dbReference type="RefSeq" id="WP_345390234.1">
    <property type="nucleotide sequence ID" value="NZ_BAABHG010000004.1"/>
</dbReference>
<evidence type="ECO:0000313" key="3">
    <source>
        <dbReference type="Proteomes" id="UP001597419"/>
    </source>
</evidence>
<feature type="region of interest" description="Disordered" evidence="1">
    <location>
        <begin position="151"/>
        <end position="172"/>
    </location>
</feature>
<gene>
    <name evidence="2" type="ORF">ACFSYJ_23735</name>
</gene>
<dbReference type="EMBL" id="JBHUKU010000014">
    <property type="protein sequence ID" value="MFD2461638.1"/>
    <property type="molecule type" value="Genomic_DNA"/>
</dbReference>
<accession>A0ABW5GLB3</accession>
<evidence type="ECO:0000256" key="1">
    <source>
        <dbReference type="SAM" id="MobiDB-lite"/>
    </source>
</evidence>
<organism evidence="2 3">
    <name type="scientific">Amycolatopsis samaneae</name>
    <dbReference type="NCBI Taxonomy" id="664691"/>
    <lineage>
        <taxon>Bacteria</taxon>
        <taxon>Bacillati</taxon>
        <taxon>Actinomycetota</taxon>
        <taxon>Actinomycetes</taxon>
        <taxon>Pseudonocardiales</taxon>
        <taxon>Pseudonocardiaceae</taxon>
        <taxon>Amycolatopsis</taxon>
    </lineage>
</organism>
<comment type="caution">
    <text evidence="2">The sequence shown here is derived from an EMBL/GenBank/DDBJ whole genome shotgun (WGS) entry which is preliminary data.</text>
</comment>
<keyword evidence="3" id="KW-1185">Reference proteome</keyword>
<reference evidence="3" key="1">
    <citation type="journal article" date="2019" name="Int. J. Syst. Evol. Microbiol.">
        <title>The Global Catalogue of Microorganisms (GCM) 10K type strain sequencing project: providing services to taxonomists for standard genome sequencing and annotation.</title>
        <authorList>
            <consortium name="The Broad Institute Genomics Platform"/>
            <consortium name="The Broad Institute Genome Sequencing Center for Infectious Disease"/>
            <person name="Wu L."/>
            <person name="Ma J."/>
        </authorList>
    </citation>
    <scope>NUCLEOTIDE SEQUENCE [LARGE SCALE GENOMIC DNA]</scope>
    <source>
        <strain evidence="3">CGMCC 4.7643</strain>
    </source>
</reference>